<accession>A0A3M9YDT8</accession>
<reference evidence="3 4" key="1">
    <citation type="submission" date="2018-10" db="EMBL/GenBank/DDBJ databases">
        <title>Genome sequence of Verticillium nonalfalfae VnAa140.</title>
        <authorList>
            <person name="Stajich J.E."/>
            <person name="Kasson M.T."/>
        </authorList>
    </citation>
    <scope>NUCLEOTIDE SEQUENCE [LARGE SCALE GENOMIC DNA]</scope>
    <source>
        <strain evidence="3 4">VnAa140</strain>
    </source>
</reference>
<organism evidence="3 4">
    <name type="scientific">Verticillium nonalfalfae</name>
    <dbReference type="NCBI Taxonomy" id="1051616"/>
    <lineage>
        <taxon>Eukaryota</taxon>
        <taxon>Fungi</taxon>
        <taxon>Dikarya</taxon>
        <taxon>Ascomycota</taxon>
        <taxon>Pezizomycotina</taxon>
        <taxon>Sordariomycetes</taxon>
        <taxon>Hypocreomycetidae</taxon>
        <taxon>Glomerellales</taxon>
        <taxon>Plectosphaerellaceae</taxon>
        <taxon>Verticillium</taxon>
    </lineage>
</organism>
<proteinExistence type="predicted"/>
<keyword evidence="4" id="KW-1185">Reference proteome</keyword>
<feature type="region of interest" description="Disordered" evidence="1">
    <location>
        <begin position="61"/>
        <end position="91"/>
    </location>
</feature>
<gene>
    <name evidence="3" type="ORF">D7B24_004777</name>
</gene>
<protein>
    <recommendedName>
        <fullName evidence="5">IDI-2</fullName>
    </recommendedName>
</protein>
<dbReference type="AlphaFoldDB" id="A0A3M9YDT8"/>
<evidence type="ECO:0000313" key="4">
    <source>
        <dbReference type="Proteomes" id="UP000267145"/>
    </source>
</evidence>
<sequence>MKPAFLLAVVQATSVLAAAVTHAETTEKRALRLEQKCGILGVMEVPEGEDASEVRDCREHPTRLLQPGMNPGDAPLPTDYEESSDKSPSPQHRARSLLAKRACWFGKVVGCSKTGFCYRKCCDVDGPWCWTAKGREGLGGWWTCNSDRDCLMRDACGMSKAPLCKDCGCSC</sequence>
<dbReference type="Proteomes" id="UP000267145">
    <property type="component" value="Unassembled WGS sequence"/>
</dbReference>
<dbReference type="EMBL" id="RBVV01000028">
    <property type="protein sequence ID" value="RNJ58325.1"/>
    <property type="molecule type" value="Genomic_DNA"/>
</dbReference>
<feature type="signal peptide" evidence="2">
    <location>
        <begin position="1"/>
        <end position="23"/>
    </location>
</feature>
<dbReference type="RefSeq" id="XP_028496483.1">
    <property type="nucleotide sequence ID" value="XM_028638942.1"/>
</dbReference>
<dbReference type="GeneID" id="39608466"/>
<comment type="caution">
    <text evidence="3">The sequence shown here is derived from an EMBL/GenBank/DDBJ whole genome shotgun (WGS) entry which is preliminary data.</text>
</comment>
<name>A0A3M9YDT8_9PEZI</name>
<evidence type="ECO:0000313" key="3">
    <source>
        <dbReference type="EMBL" id="RNJ58325.1"/>
    </source>
</evidence>
<feature type="chain" id="PRO_5017976179" description="IDI-2" evidence="2">
    <location>
        <begin position="24"/>
        <end position="171"/>
    </location>
</feature>
<evidence type="ECO:0000256" key="1">
    <source>
        <dbReference type="SAM" id="MobiDB-lite"/>
    </source>
</evidence>
<evidence type="ECO:0008006" key="5">
    <source>
        <dbReference type="Google" id="ProtNLM"/>
    </source>
</evidence>
<evidence type="ECO:0000256" key="2">
    <source>
        <dbReference type="SAM" id="SignalP"/>
    </source>
</evidence>
<keyword evidence="2" id="KW-0732">Signal</keyword>